<dbReference type="InterPro" id="IPR017896">
    <property type="entry name" value="4Fe4S_Fe-S-bd"/>
</dbReference>
<dbReference type="Pfam" id="PF14691">
    <property type="entry name" value="Fer4_20"/>
    <property type="match status" value="1"/>
</dbReference>
<dbReference type="FunFam" id="3.30.70.20:FF:000035">
    <property type="entry name" value="Iron hydrogenase 1"/>
    <property type="match status" value="1"/>
</dbReference>
<protein>
    <recommendedName>
        <fullName evidence="11">Molybdopterin oxidoreductase</fullName>
    </recommendedName>
</protein>
<dbReference type="Gene3D" id="2.20.25.90">
    <property type="entry name" value="ADC-like domains"/>
    <property type="match status" value="1"/>
</dbReference>
<dbReference type="PROSITE" id="PS00198">
    <property type="entry name" value="4FE4S_FER_1"/>
    <property type="match status" value="1"/>
</dbReference>
<dbReference type="InterPro" id="IPR054351">
    <property type="entry name" value="NADH_UbQ_OxRdtase_ferredoxin"/>
</dbReference>
<evidence type="ECO:0000256" key="3">
    <source>
        <dbReference type="ARBA" id="ARBA00022737"/>
    </source>
</evidence>
<evidence type="ECO:0000259" key="8">
    <source>
        <dbReference type="PROSITE" id="PS51669"/>
    </source>
</evidence>
<sequence length="980" mass="104832">MSDMVTISLNGQEVSVPAGITIRAAAELQGISIPTFCYDDRLKPFTSCYLCVVEVEGARGMTTSCSTLVAAGMKVKTNSQKVMDSRKMNLDLILSDHAGDCIAPCEATCPSNVDIQGYIAHVSTGNFAAATKLIKEQNPLPVVCGRICPHPCEAQCRRALVDEPVAINPIKRFASEWELENGPYLPPCAPDTGKQVAVVGGGPAGLSAAYYLRQQGHGVTIYEGLPQLGGMTRYGIPSFRLPWDLLDNEIKAILDLGVKVVHGEWLGKDFTVESLKKGGADAVLLAIGAHKSKTMGIEGEDAQGVLGGIDFLRMKVLDQETTIGKGSKVAVIGGGDTAMDCCRVALRLGAKVDLLYRRSQEEMPASEIEQHETMEEGVDFLFLTAPLAVEKEGNQVKGLKVVTMELGEPDNSGRRRPVPVKGSERVLPYTHIISAIGQDPDIACLDKEANRPQMTKWSTFVYDRKNMCTSVDGVFAAGDCAWGPETVIRAIGEGKLAAKAMDLYLKGAEVKLERPYEISRGRLDQLDMKDFSPHYTHAPRNLESAFPARQRLANGGYAPINKGYDEIQALAEASRCIECGCNAKFNCDLRTYATEYGATETRVAGEKRSYKADKRHPFIKIEADKCVTCGSCVRVCDEVRNISALTFINRGFVTKIAPNFEDPLQTVGCDACGMCIDVCPTGAMAPNVGKEVGPWFTYSEISTCTACAKGCAVKLSVRDGLITQVNSVVGDPANFGVICKEGRFSYQLKDAVTGPASKLPAGRLDQAKAMVAGAGSLAVLVTAATTVENLYAASVLAKSKGGTLYYLSGAPRESSKKPHSKFEGKQNLSLLQGLGAKPFENPAVDLLVLVGVKTSGLKAKKTLALSNFKVQADLTLPLADPLRTEGAFLTQSGHLGLLRSPLPVSAEEEGYALLAQLAGKPNLAKLADLRQTLVAEVSEFKGLLAPASRLVETQLAPVLGDLGLDLREEAFAAHVAAKGL</sequence>
<dbReference type="InterPro" id="IPR028261">
    <property type="entry name" value="DPD_II"/>
</dbReference>
<evidence type="ECO:0008006" key="11">
    <source>
        <dbReference type="Google" id="ProtNLM"/>
    </source>
</evidence>
<dbReference type="GO" id="GO:0046872">
    <property type="term" value="F:metal ion binding"/>
    <property type="evidence" value="ECO:0007669"/>
    <property type="project" value="UniProtKB-KW"/>
</dbReference>
<dbReference type="AlphaFoldDB" id="A0A1F6GT03"/>
<name>A0A1F6GT03_9PROT</name>
<dbReference type="PANTHER" id="PTHR42783">
    <property type="entry name" value="GLUTAMATE SYNTHASE [NADPH] SMALL CHAIN"/>
    <property type="match status" value="1"/>
</dbReference>
<dbReference type="InterPro" id="IPR036010">
    <property type="entry name" value="2Fe-2S_ferredoxin-like_sf"/>
</dbReference>
<evidence type="ECO:0000313" key="10">
    <source>
        <dbReference type="Proteomes" id="UP000177583"/>
    </source>
</evidence>
<evidence type="ECO:0000313" key="9">
    <source>
        <dbReference type="EMBL" id="OGH01130.1"/>
    </source>
</evidence>
<dbReference type="SUPFAM" id="SSF54862">
    <property type="entry name" value="4Fe-4S ferredoxins"/>
    <property type="match status" value="1"/>
</dbReference>
<dbReference type="CDD" id="cd00368">
    <property type="entry name" value="Molybdopterin-Binding"/>
    <property type="match status" value="1"/>
</dbReference>
<feature type="domain" description="2Fe-2S ferredoxin-type" evidence="6">
    <location>
        <begin position="3"/>
        <end position="81"/>
    </location>
</feature>
<keyword evidence="2" id="KW-0479">Metal-binding</keyword>
<gene>
    <name evidence="9" type="ORF">A2557_02755</name>
</gene>
<dbReference type="Gene3D" id="3.10.20.740">
    <property type="match status" value="1"/>
</dbReference>
<dbReference type="SUPFAM" id="SSF54292">
    <property type="entry name" value="2Fe-2S ferredoxin-like"/>
    <property type="match status" value="1"/>
</dbReference>
<comment type="caution">
    <text evidence="9">The sequence shown here is derived from an EMBL/GenBank/DDBJ whole genome shotgun (WGS) entry which is preliminary data.</text>
</comment>
<evidence type="ECO:0000256" key="5">
    <source>
        <dbReference type="ARBA" id="ARBA00023014"/>
    </source>
</evidence>
<dbReference type="InterPro" id="IPR036188">
    <property type="entry name" value="FAD/NAD-bd_sf"/>
</dbReference>
<dbReference type="GO" id="GO:0016491">
    <property type="term" value="F:oxidoreductase activity"/>
    <property type="evidence" value="ECO:0007669"/>
    <property type="project" value="InterPro"/>
</dbReference>
<keyword evidence="3" id="KW-0677">Repeat</keyword>
<dbReference type="Gene3D" id="3.30.70.20">
    <property type="match status" value="1"/>
</dbReference>
<dbReference type="EMBL" id="MFNF01000039">
    <property type="protein sequence ID" value="OGH01130.1"/>
    <property type="molecule type" value="Genomic_DNA"/>
</dbReference>
<dbReference type="Gene3D" id="3.50.50.60">
    <property type="entry name" value="FAD/NAD(P)-binding domain"/>
    <property type="match status" value="2"/>
</dbReference>
<dbReference type="Pfam" id="PF04879">
    <property type="entry name" value="Molybdop_Fe4S4"/>
    <property type="match status" value="1"/>
</dbReference>
<dbReference type="PROSITE" id="PS51085">
    <property type="entry name" value="2FE2S_FER_2"/>
    <property type="match status" value="1"/>
</dbReference>
<organism evidence="9 10">
    <name type="scientific">Candidatus Lambdaproteobacteria bacterium RIFOXYD2_FULL_56_26</name>
    <dbReference type="NCBI Taxonomy" id="1817773"/>
    <lineage>
        <taxon>Bacteria</taxon>
        <taxon>Pseudomonadati</taxon>
        <taxon>Pseudomonadota</taxon>
        <taxon>Candidatus Lambdaproteobacteria</taxon>
    </lineage>
</organism>
<keyword evidence="5" id="KW-0411">Iron-sulfur</keyword>
<dbReference type="SUPFAM" id="SSF51971">
    <property type="entry name" value="Nucleotide-binding domain"/>
    <property type="match status" value="1"/>
</dbReference>
<dbReference type="PROSITE" id="PS51669">
    <property type="entry name" value="4FE4S_MOW_BIS_MGD"/>
    <property type="match status" value="1"/>
</dbReference>
<evidence type="ECO:0000256" key="1">
    <source>
        <dbReference type="ARBA" id="ARBA00022485"/>
    </source>
</evidence>
<keyword evidence="4" id="KW-0408">Iron</keyword>
<dbReference type="SUPFAM" id="SSF46548">
    <property type="entry name" value="alpha-helical ferredoxin"/>
    <property type="match status" value="1"/>
</dbReference>
<feature type="domain" description="4Fe-4S ferredoxin-type" evidence="7">
    <location>
        <begin position="656"/>
        <end position="689"/>
    </location>
</feature>
<dbReference type="InterPro" id="IPR001041">
    <property type="entry name" value="2Fe-2S_ferredoxin-type"/>
</dbReference>
<dbReference type="InterPro" id="IPR006963">
    <property type="entry name" value="Mopterin_OxRdtase_4Fe-4S_dom"/>
</dbReference>
<dbReference type="CDD" id="cd00207">
    <property type="entry name" value="fer2"/>
    <property type="match status" value="1"/>
</dbReference>
<evidence type="ECO:0000256" key="4">
    <source>
        <dbReference type="ARBA" id="ARBA00023004"/>
    </source>
</evidence>
<dbReference type="Pfam" id="PF13510">
    <property type="entry name" value="Fer2_4"/>
    <property type="match status" value="1"/>
</dbReference>
<dbReference type="InterPro" id="IPR023753">
    <property type="entry name" value="FAD/NAD-binding_dom"/>
</dbReference>
<dbReference type="PROSITE" id="PS51379">
    <property type="entry name" value="4FE4S_FER_2"/>
    <property type="match status" value="2"/>
</dbReference>
<dbReference type="PANTHER" id="PTHR42783:SF3">
    <property type="entry name" value="GLUTAMATE SYNTHASE [NADPH] SMALL CHAIN-RELATED"/>
    <property type="match status" value="1"/>
</dbReference>
<dbReference type="SUPFAM" id="SSF53706">
    <property type="entry name" value="Formate dehydrogenase/DMSO reductase, domains 1-3"/>
    <property type="match status" value="1"/>
</dbReference>
<evidence type="ECO:0000259" key="6">
    <source>
        <dbReference type="PROSITE" id="PS51085"/>
    </source>
</evidence>
<dbReference type="PRINTS" id="PR00419">
    <property type="entry name" value="ADXRDTASE"/>
</dbReference>
<feature type="domain" description="4Fe-4S ferredoxin-type" evidence="7">
    <location>
        <begin position="617"/>
        <end position="647"/>
    </location>
</feature>
<evidence type="ECO:0000256" key="2">
    <source>
        <dbReference type="ARBA" id="ARBA00022723"/>
    </source>
</evidence>
<keyword evidence="1" id="KW-0004">4Fe-4S</keyword>
<reference evidence="9 10" key="1">
    <citation type="journal article" date="2016" name="Nat. Commun.">
        <title>Thousands of microbial genomes shed light on interconnected biogeochemical processes in an aquifer system.</title>
        <authorList>
            <person name="Anantharaman K."/>
            <person name="Brown C.T."/>
            <person name="Hug L.A."/>
            <person name="Sharon I."/>
            <person name="Castelle C.J."/>
            <person name="Probst A.J."/>
            <person name="Thomas B.C."/>
            <person name="Singh A."/>
            <person name="Wilkins M.J."/>
            <person name="Karaoz U."/>
            <person name="Brodie E.L."/>
            <person name="Williams K.H."/>
            <person name="Hubbard S.S."/>
            <person name="Banfield J.F."/>
        </authorList>
    </citation>
    <scope>NUCLEOTIDE SEQUENCE [LARGE SCALE GENOMIC DNA]</scope>
</reference>
<dbReference type="Pfam" id="PF07992">
    <property type="entry name" value="Pyr_redox_2"/>
    <property type="match status" value="1"/>
</dbReference>
<dbReference type="InterPro" id="IPR017900">
    <property type="entry name" value="4Fe4S_Fe_S_CS"/>
</dbReference>
<proteinExistence type="predicted"/>
<evidence type="ECO:0000259" key="7">
    <source>
        <dbReference type="PROSITE" id="PS51379"/>
    </source>
</evidence>
<dbReference type="Pfam" id="PF22117">
    <property type="entry name" value="Fer4_Nqo3"/>
    <property type="match status" value="1"/>
</dbReference>
<dbReference type="GO" id="GO:0051539">
    <property type="term" value="F:4 iron, 4 sulfur cluster binding"/>
    <property type="evidence" value="ECO:0007669"/>
    <property type="project" value="UniProtKB-KW"/>
</dbReference>
<dbReference type="Proteomes" id="UP000177583">
    <property type="component" value="Unassembled WGS sequence"/>
</dbReference>
<accession>A0A1F6GT03</accession>
<feature type="domain" description="4Fe-4S Mo/W bis-MGD-type" evidence="8">
    <location>
        <begin position="697"/>
        <end position="753"/>
    </location>
</feature>